<dbReference type="AlphaFoldDB" id="A0A4V3USD0"/>
<feature type="compositionally biased region" description="Low complexity" evidence="1">
    <location>
        <begin position="111"/>
        <end position="121"/>
    </location>
</feature>
<reference evidence="2 3" key="1">
    <citation type="submission" date="2017-02" db="EMBL/GenBank/DDBJ databases">
        <title>Whole genome sequencing of Rhodanobacter lindaniclasticus DSM 17932.</title>
        <authorList>
            <person name="Kumar S."/>
            <person name="Patil P."/>
            <person name="Patil P.B."/>
        </authorList>
    </citation>
    <scope>NUCLEOTIDE SEQUENCE [LARGE SCALE GENOMIC DNA]</scope>
    <source>
        <strain evidence="2 3">DSM 17932</strain>
    </source>
</reference>
<feature type="compositionally biased region" description="Basic and acidic residues" evidence="1">
    <location>
        <begin position="141"/>
        <end position="153"/>
    </location>
</feature>
<dbReference type="RefSeq" id="WP_136259257.1">
    <property type="nucleotide sequence ID" value="NZ_MWIO01000039.1"/>
</dbReference>
<dbReference type="OrthoDB" id="5953248at2"/>
<feature type="compositionally biased region" description="Low complexity" evidence="1">
    <location>
        <begin position="154"/>
        <end position="173"/>
    </location>
</feature>
<feature type="compositionally biased region" description="Basic and acidic residues" evidence="1">
    <location>
        <begin position="190"/>
        <end position="202"/>
    </location>
</feature>
<evidence type="ECO:0000313" key="2">
    <source>
        <dbReference type="EMBL" id="THD06281.1"/>
    </source>
</evidence>
<evidence type="ECO:0000256" key="1">
    <source>
        <dbReference type="SAM" id="MobiDB-lite"/>
    </source>
</evidence>
<evidence type="ECO:0000313" key="3">
    <source>
        <dbReference type="Proteomes" id="UP000306317"/>
    </source>
</evidence>
<sequence>MSDFIDRLAARAIGGEAALAPRLPSLFEPLQRAPVMAMADEGEAPVRARDTGPMPPAASATTPPPSPPVPAKELIEARAARTASAEQAPLPLPGRAATDTPPAPMPPPRAAAPVRAMAAEPSRVTPVSERTAATPSPVSPRESRIAPSRHEAAHPPTAAGALLPAPAPVFATTNGLPASSQPDRAAAMRRPRDVPAGRESRTSSEPVVHISIGRLEVRAAPTAAAPPRRRDGPRPSSLDDYLRQRGKATP</sequence>
<gene>
    <name evidence="2" type="ORF">B1991_13775</name>
</gene>
<proteinExistence type="predicted"/>
<comment type="caution">
    <text evidence="2">The sequence shown here is derived from an EMBL/GenBank/DDBJ whole genome shotgun (WGS) entry which is preliminary data.</text>
</comment>
<name>A0A4V3USD0_9GAMM</name>
<protein>
    <submittedName>
        <fullName evidence="2">Uncharacterized protein</fullName>
    </submittedName>
</protein>
<keyword evidence="3" id="KW-1185">Reference proteome</keyword>
<dbReference type="EMBL" id="MWIO01000039">
    <property type="protein sequence ID" value="THD06281.1"/>
    <property type="molecule type" value="Genomic_DNA"/>
</dbReference>
<dbReference type="Proteomes" id="UP000306317">
    <property type="component" value="Unassembled WGS sequence"/>
</dbReference>
<accession>A0A4V3USD0</accession>
<feature type="compositionally biased region" description="Pro residues" evidence="1">
    <location>
        <begin position="101"/>
        <end position="110"/>
    </location>
</feature>
<feature type="region of interest" description="Disordered" evidence="1">
    <location>
        <begin position="40"/>
        <end position="250"/>
    </location>
</feature>
<organism evidence="2 3">
    <name type="scientific">Rhodanobacter lindaniclasticus</name>
    <dbReference type="NCBI Taxonomy" id="75310"/>
    <lineage>
        <taxon>Bacteria</taxon>
        <taxon>Pseudomonadati</taxon>
        <taxon>Pseudomonadota</taxon>
        <taxon>Gammaproteobacteria</taxon>
        <taxon>Lysobacterales</taxon>
        <taxon>Rhodanobacteraceae</taxon>
        <taxon>Rhodanobacter</taxon>
    </lineage>
</organism>